<dbReference type="InterPro" id="IPR006703">
    <property type="entry name" value="G_AIG1"/>
</dbReference>
<dbReference type="InterPro" id="IPR025662">
    <property type="entry name" value="Sigma_54_int_dom_ATP-bd_1"/>
</dbReference>
<dbReference type="Proteomes" id="UP001314229">
    <property type="component" value="Unassembled WGS sequence"/>
</dbReference>
<evidence type="ECO:0000313" key="10">
    <source>
        <dbReference type="EMBL" id="CAK6980580.1"/>
    </source>
</evidence>
<sequence length="893" mass="101417">MASSISNASSKYKDIISKSTLISSGSPAVYQLRPKEVKFGSLTRKTVGEKNLDEKNRTILLVGETGTGKSTLINALFNYTMGVKFEDNIWFEIVEDEKRGQIESQTSDVITYEIFGYEDKTLPYSLTIIDTPGYGSTEGIENDVIVSQRLFDLFSSDDGVHEINAVGLVLKASENRLSDRLRYIFDSVTSLFGKDIEKNIVALITHSDGRRPKNALKALEAANIKFAKDEKKQPVHFLFDNCQSENRIEELKELKDSYDVTLRGLGRLTDFMERTAPQELGMTIEVLNARIQLTACIHNLQERIELNELKQKEIQQTEEALKEHQQGSEETITIEVDEVYKEKENIDCGMWWLIFYQGAICCEVCKENCHYPCTLAWNPGQCKVMKKGSCTVCTKKCPASAHVKDKMRYVNKTRKVKKTLEELKQKYEAKHQKIEDLLLSLKTEKEKLDREKNVLLDESYQYVVKLEKIALNVNSLSTHVHLDFLIEKMKERGDTEKVKKLEEGVMWRLVLVVSLLCCSSEASVSCKDENGAEVDWYILYKTPKSRKNQLTGLDYVYIYPDNNNKVKSRLNTKPINDPNGILAYTLRQHLDYNKASPTPNFGFISYSDQPPKDVKPRPGHSHGHSKGVVMMEKNNKGLWLLHSTPRFPQIGQNFYPESGTKKGQTFICVTFNYDQFKAIGTHLQYINAFPYHQHIPPDFHGEFQQPKPGHKRTRRINISNDFKTLTSDGGKDFNSIAKLLSKTGDPEVGDLYVTISKAVGSDVRVQTWGCQKGRDSPFCPTSGKKVHNIQSVQPDSKWKEWGAKVDHSKWCVAMDQNKPWTCIADVNRSKSQYGRPGGALCVKDEEIAKIFRTFVKSVDNCSGRGKRDTEICPDPDEDLDPEPEPDSDSDSDS</sequence>
<evidence type="ECO:0000256" key="4">
    <source>
        <dbReference type="ARBA" id="ARBA00012036"/>
    </source>
</evidence>
<dbReference type="PROSITE" id="PS00675">
    <property type="entry name" value="SIGMA54_INTERACT_1"/>
    <property type="match status" value="1"/>
</dbReference>
<evidence type="ECO:0000256" key="3">
    <source>
        <dbReference type="ARBA" id="ARBA00008535"/>
    </source>
</evidence>
<protein>
    <recommendedName>
        <fullName evidence="4">deoxyribonuclease II</fullName>
        <ecNumber evidence="4">3.1.22.1</ecNumber>
    </recommendedName>
</protein>
<reference evidence="10 11" key="1">
    <citation type="submission" date="2024-01" db="EMBL/GenBank/DDBJ databases">
        <authorList>
            <person name="Alioto T."/>
            <person name="Alioto T."/>
            <person name="Gomez Garrido J."/>
        </authorList>
    </citation>
    <scope>NUCLEOTIDE SEQUENCE [LARGE SCALE GENOMIC DNA]</scope>
</reference>
<name>A0AAV1QAK8_SCOSC</name>
<dbReference type="SUPFAM" id="SSF52540">
    <property type="entry name" value="P-loop containing nucleoside triphosphate hydrolases"/>
    <property type="match status" value="1"/>
</dbReference>
<dbReference type="CDD" id="cd09120">
    <property type="entry name" value="PLDc_DNaseII_1"/>
    <property type="match status" value="1"/>
</dbReference>
<evidence type="ECO:0000313" key="11">
    <source>
        <dbReference type="Proteomes" id="UP001314229"/>
    </source>
</evidence>
<organism evidence="10 11">
    <name type="scientific">Scomber scombrus</name>
    <name type="common">Atlantic mackerel</name>
    <name type="synonym">Scomber vernalis</name>
    <dbReference type="NCBI Taxonomy" id="13677"/>
    <lineage>
        <taxon>Eukaryota</taxon>
        <taxon>Metazoa</taxon>
        <taxon>Chordata</taxon>
        <taxon>Craniata</taxon>
        <taxon>Vertebrata</taxon>
        <taxon>Euteleostomi</taxon>
        <taxon>Actinopterygii</taxon>
        <taxon>Neopterygii</taxon>
        <taxon>Teleostei</taxon>
        <taxon>Neoteleostei</taxon>
        <taxon>Acanthomorphata</taxon>
        <taxon>Pelagiaria</taxon>
        <taxon>Scombriformes</taxon>
        <taxon>Scombridae</taxon>
        <taxon>Scomber</taxon>
    </lineage>
</organism>
<keyword evidence="5" id="KW-0547">Nucleotide-binding</keyword>
<evidence type="ECO:0000256" key="1">
    <source>
        <dbReference type="ARBA" id="ARBA00000447"/>
    </source>
</evidence>
<keyword evidence="11" id="KW-1185">Reference proteome</keyword>
<dbReference type="Pfam" id="PF04548">
    <property type="entry name" value="AIG1"/>
    <property type="match status" value="1"/>
</dbReference>
<keyword evidence="6" id="KW-0378">Hydrolase</keyword>
<evidence type="ECO:0000259" key="9">
    <source>
        <dbReference type="Pfam" id="PF04548"/>
    </source>
</evidence>
<dbReference type="EMBL" id="CAWUFR010000708">
    <property type="protein sequence ID" value="CAK6980580.1"/>
    <property type="molecule type" value="Genomic_DNA"/>
</dbReference>
<comment type="catalytic activity">
    <reaction evidence="1">
        <text>Endonucleolytic cleavage to nucleoside 3'-phosphates and 3'-phosphooligonucleotide end-products.</text>
        <dbReference type="EC" id="3.1.22.1"/>
    </reaction>
</comment>
<dbReference type="Pfam" id="PF03265">
    <property type="entry name" value="DNase_II"/>
    <property type="match status" value="1"/>
</dbReference>
<feature type="region of interest" description="Disordered" evidence="8">
    <location>
        <begin position="859"/>
        <end position="893"/>
    </location>
</feature>
<comment type="similarity">
    <text evidence="3">Belongs to the TRAFAC class TrmE-Era-EngA-EngB-Septin-like GTPase superfamily. AIG1/Toc34/Toc159-like paraseptin GTPase family. IAN subfamily.</text>
</comment>
<dbReference type="Gene3D" id="3.40.50.300">
    <property type="entry name" value="P-loop containing nucleotide triphosphate hydrolases"/>
    <property type="match status" value="1"/>
</dbReference>
<feature type="domain" description="AIG1-type G" evidence="9">
    <location>
        <begin position="57"/>
        <end position="216"/>
    </location>
</feature>
<dbReference type="PANTHER" id="PTHR32046">
    <property type="entry name" value="G DOMAIN-CONTAINING PROTEIN"/>
    <property type="match status" value="1"/>
</dbReference>
<keyword evidence="7" id="KW-0175">Coiled coil</keyword>
<feature type="coiled-coil region" evidence="7">
    <location>
        <begin position="297"/>
        <end position="327"/>
    </location>
</feature>
<proteinExistence type="inferred from homology"/>
<evidence type="ECO:0000256" key="6">
    <source>
        <dbReference type="ARBA" id="ARBA00022801"/>
    </source>
</evidence>
<evidence type="ECO:0000256" key="7">
    <source>
        <dbReference type="SAM" id="Coils"/>
    </source>
</evidence>
<evidence type="ECO:0000256" key="2">
    <source>
        <dbReference type="ARBA" id="ARBA00007527"/>
    </source>
</evidence>
<feature type="coiled-coil region" evidence="7">
    <location>
        <begin position="406"/>
        <end position="458"/>
    </location>
</feature>
<accession>A0AAV1QAK8</accession>
<dbReference type="InterPro" id="IPR004947">
    <property type="entry name" value="DNase_II"/>
</dbReference>
<evidence type="ECO:0000256" key="5">
    <source>
        <dbReference type="ARBA" id="ARBA00022741"/>
    </source>
</evidence>
<dbReference type="PANTHER" id="PTHR32046:SF11">
    <property type="entry name" value="IMMUNE-ASSOCIATED NUCLEOTIDE-BINDING PROTEIN 10-LIKE"/>
    <property type="match status" value="1"/>
</dbReference>
<dbReference type="InterPro" id="IPR027417">
    <property type="entry name" value="P-loop_NTPase"/>
</dbReference>
<feature type="compositionally biased region" description="Acidic residues" evidence="8">
    <location>
        <begin position="871"/>
        <end position="893"/>
    </location>
</feature>
<dbReference type="GO" id="GO:0004531">
    <property type="term" value="F:deoxyribonuclease II activity"/>
    <property type="evidence" value="ECO:0007669"/>
    <property type="project" value="UniProtKB-EC"/>
</dbReference>
<gene>
    <name evidence="10" type="ORF">FSCOSCO3_A030176</name>
</gene>
<dbReference type="GO" id="GO:0005525">
    <property type="term" value="F:GTP binding"/>
    <property type="evidence" value="ECO:0007669"/>
    <property type="project" value="InterPro"/>
</dbReference>
<comment type="similarity">
    <text evidence="2">Belongs to the DNase II family.</text>
</comment>
<dbReference type="EC" id="3.1.22.1" evidence="4"/>
<evidence type="ECO:0000256" key="8">
    <source>
        <dbReference type="SAM" id="MobiDB-lite"/>
    </source>
</evidence>
<dbReference type="AlphaFoldDB" id="A0AAV1QAK8"/>
<comment type="caution">
    <text evidence="10">The sequence shown here is derived from an EMBL/GenBank/DDBJ whole genome shotgun (WGS) entry which is preliminary data.</text>
</comment>